<evidence type="ECO:0000313" key="12">
    <source>
        <dbReference type="EMBL" id="GBF58364.1"/>
    </source>
</evidence>
<proteinExistence type="inferred from homology"/>
<evidence type="ECO:0000313" key="13">
    <source>
        <dbReference type="Proteomes" id="UP000245086"/>
    </source>
</evidence>
<feature type="domain" description="Aminotransferase class V" evidence="11">
    <location>
        <begin position="35"/>
        <end position="402"/>
    </location>
</feature>
<dbReference type="GO" id="GO:0006534">
    <property type="term" value="P:cysteine metabolic process"/>
    <property type="evidence" value="ECO:0007669"/>
    <property type="project" value="InterPro"/>
</dbReference>
<evidence type="ECO:0000256" key="2">
    <source>
        <dbReference type="ARBA" id="ARBA00002824"/>
    </source>
</evidence>
<comment type="cofactor">
    <cofactor evidence="1">
        <name>pyridoxal 5'-phosphate</name>
        <dbReference type="ChEBI" id="CHEBI:597326"/>
    </cofactor>
</comment>
<evidence type="ECO:0000256" key="3">
    <source>
        <dbReference type="ARBA" id="ARBA00003120"/>
    </source>
</evidence>
<dbReference type="SUPFAM" id="SSF53383">
    <property type="entry name" value="PLP-dependent transferases"/>
    <property type="match status" value="1"/>
</dbReference>
<dbReference type="InterPro" id="IPR000192">
    <property type="entry name" value="Aminotrans_V_dom"/>
</dbReference>
<sequence length="414" mass="43800">MSVATITPATELDLAAIRAQFPILARTIHGRPLAYLDSAASAQKPESVISAMANFQRTSYANVHRGLHTLANEATEAFEAARAKVAAFLNAGSADEIIFTKSATEAINLVAAGISQSLKPGDEILISELEHHANIVPWHMAAERSGAVLKWAAINPEGSLDMKSLAALIGPRTKMVAISHMSNVLGCVQDVAAIVAMARDVGAQVLIDGCQGVVHLDVDVQALGADFYVFAPHKLYGPTGIGVLHGKPEALHRLPPWQGGGEMIEIVSKEKITYNVPPFRFEAGTPAITEAVGLSAAIDWVQAQDRAALRAHEHELLTHAMAALRGVNGITLYGTAPGKGGIIAFNIAGAHPHDVAQVLDRYGVAVRAGHHCAQPLMTALGVTATARASLAAYTSREDIDQFVQALEKARDFLL</sequence>
<dbReference type="InterPro" id="IPR010970">
    <property type="entry name" value="Cys_dSase_SufS"/>
</dbReference>
<gene>
    <name evidence="12" type="primary">sufS</name>
    <name evidence="12" type="ORF">PbB2_02045</name>
</gene>
<dbReference type="Pfam" id="PF00266">
    <property type="entry name" value="Aminotran_5"/>
    <property type="match status" value="1"/>
</dbReference>
<dbReference type="Proteomes" id="UP000245086">
    <property type="component" value="Unassembled WGS sequence"/>
</dbReference>
<dbReference type="PIRSF" id="PIRSF005572">
    <property type="entry name" value="NifS"/>
    <property type="match status" value="1"/>
</dbReference>
<dbReference type="EC" id="2.8.1.7" evidence="5"/>
<keyword evidence="9" id="KW-0663">Pyridoxal phosphate</keyword>
<dbReference type="AlphaFoldDB" id="A0A2P2EBD4"/>
<dbReference type="OrthoDB" id="9804366at2"/>
<comment type="caution">
    <text evidence="12">The sequence shown here is derived from an EMBL/GenBank/DDBJ whole genome shotgun (WGS) entry which is preliminary data.</text>
</comment>
<accession>A0A2P2EBD4</accession>
<dbReference type="Gene3D" id="3.40.640.10">
    <property type="entry name" value="Type I PLP-dependent aspartate aminotransferase-like (Major domain)"/>
    <property type="match status" value="1"/>
</dbReference>
<dbReference type="PANTHER" id="PTHR43586:SF8">
    <property type="entry name" value="CYSTEINE DESULFURASE 1, CHLOROPLASTIC"/>
    <property type="match status" value="1"/>
</dbReference>
<dbReference type="NCBIfam" id="TIGR01979">
    <property type="entry name" value="sufS"/>
    <property type="match status" value="1"/>
</dbReference>
<evidence type="ECO:0000256" key="7">
    <source>
        <dbReference type="ARBA" id="ARBA00021850"/>
    </source>
</evidence>
<dbReference type="RefSeq" id="WP_108985229.1">
    <property type="nucleotide sequence ID" value="NZ_BFBR01000006.1"/>
</dbReference>
<comment type="function">
    <text evidence="3">Catalyzes the removal of elemental sulfur atoms from cysteine to produce alanine. Seems to participate in the biosynthesis of the nitrogenase metalloclusters by providing the inorganic sulfur required for the Fe-S core formation.</text>
</comment>
<organism evidence="12 13">
    <name type="scientific">Candidatus Phycosocius bacilliformis</name>
    <dbReference type="NCBI Taxonomy" id="1445552"/>
    <lineage>
        <taxon>Bacteria</taxon>
        <taxon>Pseudomonadati</taxon>
        <taxon>Pseudomonadota</taxon>
        <taxon>Alphaproteobacteria</taxon>
        <taxon>Caulobacterales</taxon>
        <taxon>Caulobacterales incertae sedis</taxon>
        <taxon>Candidatus Phycosocius</taxon>
    </lineage>
</organism>
<keyword evidence="13" id="KW-1185">Reference proteome</keyword>
<dbReference type="InterPro" id="IPR015422">
    <property type="entry name" value="PyrdxlP-dep_Trfase_small"/>
</dbReference>
<reference evidence="12 13" key="1">
    <citation type="journal article" date="2018" name="Genome Announc.">
        <title>Draft Genome Sequence of "Candidatus Phycosocius bacilliformis," an Alphaproteobacterial Ectosymbiont of the Hydrocarbon-Producing Green Alga Botryococcus braunii.</title>
        <authorList>
            <person name="Tanabe Y."/>
            <person name="Yamaguchi H."/>
            <person name="Watanabe M.M."/>
        </authorList>
    </citation>
    <scope>NUCLEOTIDE SEQUENCE [LARGE SCALE GENOMIC DNA]</scope>
    <source>
        <strain evidence="12 13">BOTRYCO-2</strain>
    </source>
</reference>
<comment type="catalytic activity">
    <reaction evidence="10">
        <text>(sulfur carrier)-H + L-cysteine = (sulfur carrier)-SH + L-alanine</text>
        <dbReference type="Rhea" id="RHEA:43892"/>
        <dbReference type="Rhea" id="RHEA-COMP:14737"/>
        <dbReference type="Rhea" id="RHEA-COMP:14739"/>
        <dbReference type="ChEBI" id="CHEBI:29917"/>
        <dbReference type="ChEBI" id="CHEBI:35235"/>
        <dbReference type="ChEBI" id="CHEBI:57972"/>
        <dbReference type="ChEBI" id="CHEBI:64428"/>
        <dbReference type="EC" id="2.8.1.7"/>
    </reaction>
</comment>
<dbReference type="InterPro" id="IPR015421">
    <property type="entry name" value="PyrdxlP-dep_Trfase_major"/>
</dbReference>
<dbReference type="InterPro" id="IPR015424">
    <property type="entry name" value="PyrdxlP-dep_Trfase"/>
</dbReference>
<comment type="function">
    <text evidence="2">Catalyzes the removal of elemental sulfur and selenium atoms from L-cysteine, L-cystine, L-selenocysteine, and L-selenocystine to produce L-alanine.</text>
</comment>
<evidence type="ECO:0000256" key="5">
    <source>
        <dbReference type="ARBA" id="ARBA00012239"/>
    </source>
</evidence>
<name>A0A2P2EBD4_9PROT</name>
<evidence type="ECO:0000256" key="8">
    <source>
        <dbReference type="ARBA" id="ARBA00022679"/>
    </source>
</evidence>
<dbReference type="EMBL" id="BFBR01000006">
    <property type="protein sequence ID" value="GBF58364.1"/>
    <property type="molecule type" value="Genomic_DNA"/>
</dbReference>
<protein>
    <recommendedName>
        <fullName evidence="6">Cysteine desulfurase</fullName>
        <ecNumber evidence="5">2.8.1.7</ecNumber>
    </recommendedName>
    <alternativeName>
        <fullName evidence="7">Probable cysteine desulfurase</fullName>
    </alternativeName>
</protein>
<keyword evidence="8 12" id="KW-0808">Transferase</keyword>
<evidence type="ECO:0000256" key="9">
    <source>
        <dbReference type="ARBA" id="ARBA00022898"/>
    </source>
</evidence>
<dbReference type="CDD" id="cd06453">
    <property type="entry name" value="SufS_like"/>
    <property type="match status" value="1"/>
</dbReference>
<dbReference type="Gene3D" id="3.90.1150.10">
    <property type="entry name" value="Aspartate Aminotransferase, domain 1"/>
    <property type="match status" value="1"/>
</dbReference>
<evidence type="ECO:0000256" key="1">
    <source>
        <dbReference type="ARBA" id="ARBA00001933"/>
    </source>
</evidence>
<dbReference type="PANTHER" id="PTHR43586">
    <property type="entry name" value="CYSTEINE DESULFURASE"/>
    <property type="match status" value="1"/>
</dbReference>
<evidence type="ECO:0000256" key="4">
    <source>
        <dbReference type="ARBA" id="ARBA00010447"/>
    </source>
</evidence>
<comment type="similarity">
    <text evidence="4">Belongs to the class-V pyridoxal-phosphate-dependent aminotransferase family. Csd subfamily.</text>
</comment>
<evidence type="ECO:0000259" key="11">
    <source>
        <dbReference type="Pfam" id="PF00266"/>
    </source>
</evidence>
<dbReference type="GO" id="GO:0031071">
    <property type="term" value="F:cysteine desulfurase activity"/>
    <property type="evidence" value="ECO:0007669"/>
    <property type="project" value="UniProtKB-EC"/>
</dbReference>
<evidence type="ECO:0000256" key="10">
    <source>
        <dbReference type="ARBA" id="ARBA00050776"/>
    </source>
</evidence>
<evidence type="ECO:0000256" key="6">
    <source>
        <dbReference type="ARBA" id="ARBA00013558"/>
    </source>
</evidence>
<dbReference type="InterPro" id="IPR016454">
    <property type="entry name" value="Cysteine_dSase"/>
</dbReference>
<dbReference type="GO" id="GO:0030170">
    <property type="term" value="F:pyridoxal phosphate binding"/>
    <property type="evidence" value="ECO:0007669"/>
    <property type="project" value="InterPro"/>
</dbReference>